<accession>D2VQZ8</accession>
<organism evidence="3">
    <name type="scientific">Naegleria gruberi</name>
    <name type="common">Amoeba</name>
    <dbReference type="NCBI Taxonomy" id="5762"/>
    <lineage>
        <taxon>Eukaryota</taxon>
        <taxon>Discoba</taxon>
        <taxon>Heterolobosea</taxon>
        <taxon>Tetramitia</taxon>
        <taxon>Eutetramitia</taxon>
        <taxon>Vahlkampfiidae</taxon>
        <taxon>Naegleria</taxon>
    </lineage>
</organism>
<dbReference type="RefSeq" id="XP_002673545.1">
    <property type="nucleotide sequence ID" value="XM_002673499.1"/>
</dbReference>
<evidence type="ECO:0000259" key="1">
    <source>
        <dbReference type="Pfam" id="PF13228"/>
    </source>
</evidence>
<dbReference type="AlphaFoldDB" id="D2VQZ8"/>
<name>D2VQZ8_NAEGR</name>
<dbReference type="KEGG" id="ngr:NAEGRDRAFT_71405"/>
<protein>
    <submittedName>
        <fullName evidence="2">Predicted protein</fullName>
    </submittedName>
</protein>
<dbReference type="OrthoDB" id="9972642at2759"/>
<dbReference type="EMBL" id="GG738890">
    <property type="protein sequence ID" value="EFC40801.1"/>
    <property type="molecule type" value="Genomic_DNA"/>
</dbReference>
<dbReference type="InterPro" id="IPR025117">
    <property type="entry name" value="DUF4037"/>
</dbReference>
<evidence type="ECO:0000313" key="3">
    <source>
        <dbReference type="Proteomes" id="UP000006671"/>
    </source>
</evidence>
<sequence>MSENVRSMKGLDLCERFYHQIVTNILYKSDFGNFNENHSAALIGYGSEVLGFDTEMSRDHDFAPRVILFLTDEYEEFSDKIKMELDEKVPSIFEGIPCRMRYQEDPNSRTSSDDNLGDLLIQITTIEDYFSNYLLKRTNNDGTSYSKWLIEILNGDYTYWLSIPQQKLLAIGQAGRIYHDCGILKPIRELIGNYYPDIVWIYQIMIQLSKISQEAPFVGRCGVVGDRLGCFVLVGKIVREMMCLCFLLERKYYPYSKWFGSAFSELESSKELKQALEMAIRPSDSILDQSENWWKIVDGNMATCYKIIIKLLNDFLVEYLRKSKKLPEEYLIPFNVDEIVCQFWGRPFTSFDHLGILNGKLRAWIEYYRNDSNQSVKNFALFVEKSQPLKGAIDQVINQVEILESSACYQDFHSFQ</sequence>
<keyword evidence="3" id="KW-1185">Reference proteome</keyword>
<dbReference type="VEuPathDB" id="AmoebaDB:NAEGRDRAFT_71405"/>
<reference evidence="2 3" key="1">
    <citation type="journal article" date="2010" name="Cell">
        <title>The genome of Naegleria gruberi illuminates early eukaryotic versatility.</title>
        <authorList>
            <person name="Fritz-Laylin L.K."/>
            <person name="Prochnik S.E."/>
            <person name="Ginger M.L."/>
            <person name="Dacks J.B."/>
            <person name="Carpenter M.L."/>
            <person name="Field M.C."/>
            <person name="Kuo A."/>
            <person name="Paredez A."/>
            <person name="Chapman J."/>
            <person name="Pham J."/>
            <person name="Shu S."/>
            <person name="Neupane R."/>
            <person name="Cipriano M."/>
            <person name="Mancuso J."/>
            <person name="Tu H."/>
            <person name="Salamov A."/>
            <person name="Lindquist E."/>
            <person name="Shapiro H."/>
            <person name="Lucas S."/>
            <person name="Grigoriev I.V."/>
            <person name="Cande W.Z."/>
            <person name="Fulton C."/>
            <person name="Rokhsar D.S."/>
            <person name="Dawson S.C."/>
        </authorList>
    </citation>
    <scope>NUCLEOTIDE SEQUENCE [LARGE SCALE GENOMIC DNA]</scope>
    <source>
        <strain evidence="2 3">NEG-M</strain>
    </source>
</reference>
<evidence type="ECO:0000313" key="2">
    <source>
        <dbReference type="EMBL" id="EFC40801.1"/>
    </source>
</evidence>
<feature type="domain" description="DUF4037" evidence="1">
    <location>
        <begin position="160"/>
        <end position="259"/>
    </location>
</feature>
<gene>
    <name evidence="2" type="ORF">NAEGRDRAFT_71405</name>
</gene>
<proteinExistence type="predicted"/>
<dbReference type="Proteomes" id="UP000006671">
    <property type="component" value="Unassembled WGS sequence"/>
</dbReference>
<dbReference type="GeneID" id="8864471"/>
<dbReference type="InParanoid" id="D2VQZ8"/>
<dbReference type="Pfam" id="PF13228">
    <property type="entry name" value="DUF4037"/>
    <property type="match status" value="1"/>
</dbReference>